<accession>A0A1H7QK14</accession>
<dbReference type="CDD" id="cd05008">
    <property type="entry name" value="SIS_GlmS_GlmD_1"/>
    <property type="match status" value="1"/>
</dbReference>
<dbReference type="OrthoDB" id="367283at2"/>
<dbReference type="STRING" id="235985.SAMN05414137_10969"/>
<gene>
    <name evidence="3" type="ORF">SAMN05414137_10969</name>
</gene>
<keyword evidence="4" id="KW-1185">Reference proteome</keyword>
<dbReference type="PROSITE" id="PS51464">
    <property type="entry name" value="SIS"/>
    <property type="match status" value="1"/>
</dbReference>
<evidence type="ECO:0000313" key="4">
    <source>
        <dbReference type="Proteomes" id="UP000183015"/>
    </source>
</evidence>
<dbReference type="GO" id="GO:0016853">
    <property type="term" value="F:isomerase activity"/>
    <property type="evidence" value="ECO:0007669"/>
    <property type="project" value="UniProtKB-KW"/>
</dbReference>
<evidence type="ECO:0000313" key="3">
    <source>
        <dbReference type="EMBL" id="SEL48312.1"/>
    </source>
</evidence>
<dbReference type="EMBL" id="FOAZ01000009">
    <property type="protein sequence ID" value="SEL48312.1"/>
    <property type="molecule type" value="Genomic_DNA"/>
</dbReference>
<dbReference type="AlphaFoldDB" id="A0A1H7QK14"/>
<dbReference type="InterPro" id="IPR046348">
    <property type="entry name" value="SIS_dom_sf"/>
</dbReference>
<dbReference type="eggNOG" id="COG2222">
    <property type="taxonomic scope" value="Bacteria"/>
</dbReference>
<dbReference type="InterPro" id="IPR035490">
    <property type="entry name" value="GlmS/FrlB_SIS"/>
</dbReference>
<dbReference type="SUPFAM" id="SSF53697">
    <property type="entry name" value="SIS domain"/>
    <property type="match status" value="1"/>
</dbReference>
<evidence type="ECO:0000259" key="2">
    <source>
        <dbReference type="PROSITE" id="PS51464"/>
    </source>
</evidence>
<keyword evidence="3" id="KW-0413">Isomerase</keyword>
<dbReference type="GO" id="GO:1901135">
    <property type="term" value="P:carbohydrate derivative metabolic process"/>
    <property type="evidence" value="ECO:0007669"/>
    <property type="project" value="InterPro"/>
</dbReference>
<organism evidence="3 4">
    <name type="scientific">Streptacidiphilus jiangxiensis</name>
    <dbReference type="NCBI Taxonomy" id="235985"/>
    <lineage>
        <taxon>Bacteria</taxon>
        <taxon>Bacillati</taxon>
        <taxon>Actinomycetota</taxon>
        <taxon>Actinomycetes</taxon>
        <taxon>Kitasatosporales</taxon>
        <taxon>Streptomycetaceae</taxon>
        <taxon>Streptacidiphilus</taxon>
    </lineage>
</organism>
<dbReference type="InterPro" id="IPR035466">
    <property type="entry name" value="GlmS/AgaS_SIS"/>
</dbReference>
<keyword evidence="1" id="KW-0677">Repeat</keyword>
<dbReference type="InterPro" id="IPR001347">
    <property type="entry name" value="SIS_dom"/>
</dbReference>
<protein>
    <submittedName>
        <fullName evidence="3">Fructoselysine-6-P-deglycase FrlB with duplicated sugar isomerase (SIS) domain</fullName>
    </submittedName>
</protein>
<sequence length="300" mass="31914">MTAASQTSLEIDSQPACWQRALDLLPSVAALLPRPGERVAVVGCGTSWFMAQAYAALREGAGVGETDAFAASEAPLGEGFSRRYDRVLALTRSGTTTEVLSLLDAVRGQVATTAITADPETPIAALAEDLVVLDWADERSVVQTRFPTSQMVLLRAHLGESVAHLPAQAQEAIEQELAPELLAAEQVSFLGRGWSYGVAREAALKVRETAAWWTESYPAMEYRHGPIAIARPGRAVWSLGPLPDGLAGQVEATGAHLVTPRHDPLAELVKVQRLGVALAGSVGRDVDNPQHLTRSVVLSS</sequence>
<reference evidence="4" key="1">
    <citation type="submission" date="2016-10" db="EMBL/GenBank/DDBJ databases">
        <authorList>
            <person name="Varghese N."/>
        </authorList>
    </citation>
    <scope>NUCLEOTIDE SEQUENCE [LARGE SCALE GENOMIC DNA]</scope>
    <source>
        <strain evidence="4">DSM 45096 / BCRC 16803 / CGMCC 4.1857 / CIP 109030 / JCM 12277 / KCTC 19219 / NBRC 100920 / 33214</strain>
    </source>
</reference>
<evidence type="ECO:0000256" key="1">
    <source>
        <dbReference type="ARBA" id="ARBA00022737"/>
    </source>
</evidence>
<dbReference type="CDD" id="cd05009">
    <property type="entry name" value="SIS_GlmS_GlmD_2"/>
    <property type="match status" value="1"/>
</dbReference>
<dbReference type="GO" id="GO:0097367">
    <property type="term" value="F:carbohydrate derivative binding"/>
    <property type="evidence" value="ECO:0007669"/>
    <property type="project" value="InterPro"/>
</dbReference>
<dbReference type="Gene3D" id="3.40.50.10490">
    <property type="entry name" value="Glucose-6-phosphate isomerase like protein, domain 1"/>
    <property type="match status" value="2"/>
</dbReference>
<dbReference type="PANTHER" id="PTHR10937">
    <property type="entry name" value="GLUCOSAMINE--FRUCTOSE-6-PHOSPHATE AMINOTRANSFERASE, ISOMERIZING"/>
    <property type="match status" value="1"/>
</dbReference>
<dbReference type="Proteomes" id="UP000183015">
    <property type="component" value="Unassembled WGS sequence"/>
</dbReference>
<feature type="domain" description="SIS" evidence="2">
    <location>
        <begin position="28"/>
        <end position="172"/>
    </location>
</feature>
<name>A0A1H7QK14_STRJI</name>
<proteinExistence type="predicted"/>